<feature type="transmembrane region" description="Helical" evidence="4">
    <location>
        <begin position="362"/>
        <end position="383"/>
    </location>
</feature>
<dbReference type="EMBL" id="JACHLK010000013">
    <property type="protein sequence ID" value="MBB6562511.1"/>
    <property type="molecule type" value="Genomic_DNA"/>
</dbReference>
<feature type="transmembrane region" description="Helical" evidence="4">
    <location>
        <begin position="131"/>
        <end position="148"/>
    </location>
</feature>
<evidence type="ECO:0000256" key="1">
    <source>
        <dbReference type="ARBA" id="ARBA00022692"/>
    </source>
</evidence>
<protein>
    <submittedName>
        <fullName evidence="5">MFS family permease</fullName>
    </submittedName>
</protein>
<dbReference type="Proteomes" id="UP000575083">
    <property type="component" value="Unassembled WGS sequence"/>
</dbReference>
<feature type="transmembrane region" description="Helical" evidence="4">
    <location>
        <begin position="272"/>
        <end position="292"/>
    </location>
</feature>
<feature type="transmembrane region" description="Helical" evidence="4">
    <location>
        <begin position="72"/>
        <end position="91"/>
    </location>
</feature>
<feature type="transmembrane region" description="Helical" evidence="4">
    <location>
        <begin position="207"/>
        <end position="225"/>
    </location>
</feature>
<feature type="transmembrane region" description="Helical" evidence="4">
    <location>
        <begin position="298"/>
        <end position="317"/>
    </location>
</feature>
<keyword evidence="2 4" id="KW-1133">Transmembrane helix</keyword>
<keyword evidence="6" id="KW-1185">Reference proteome</keyword>
<feature type="transmembrane region" description="Helical" evidence="4">
    <location>
        <begin position="160"/>
        <end position="179"/>
    </location>
</feature>
<reference evidence="5 6" key="1">
    <citation type="submission" date="2020-08" db="EMBL/GenBank/DDBJ databases">
        <title>Functional genomics of gut bacteria from endangered species of beetles.</title>
        <authorList>
            <person name="Carlos-Shanley C."/>
        </authorList>
    </citation>
    <scope>NUCLEOTIDE SEQUENCE [LARGE SCALE GENOMIC DNA]</scope>
    <source>
        <strain evidence="5 6">S00198</strain>
    </source>
</reference>
<sequence>MMRSLVWCLGLSQFIGWGISYYLLGAMGEAMARDLGWPRTLVHGGFALALLVMGGVSGLAGRWVDQRGGRTVMVAGSLLLCAGCLGLALGQGVAAYYAAWAVLGLAMRLTLYDAAFATLAHVAGPGARRPMAQITLLGGLASTAFWPLGHALVEALGWRGALWVYAALALCTVPLHLAIPRAAGAGHAADAPRASSAPLAAAGRDRLWAAALFAVVTTLVNFLNAGMSAHMVGLLAGLGLALPLAVGMASLRGVGQSGARLAEVLFGARLHPLGLGVFAALLLPLACLAGLWSGQALAAALVFALLYGAGNGLLTITRGTLPLVLFDHRTYGAFVGRLVAPGFLLSASAPVVYAAVMEAHGAAAALWMSVVVAALAFAASLALQLRFGTRAL</sequence>
<feature type="transmembrane region" description="Helical" evidence="4">
    <location>
        <begin position="42"/>
        <end position="60"/>
    </location>
</feature>
<evidence type="ECO:0000256" key="3">
    <source>
        <dbReference type="ARBA" id="ARBA00023136"/>
    </source>
</evidence>
<dbReference type="InterPro" id="IPR036259">
    <property type="entry name" value="MFS_trans_sf"/>
</dbReference>
<comment type="caution">
    <text evidence="5">The sequence shown here is derived from an EMBL/GenBank/DDBJ whole genome shotgun (WGS) entry which is preliminary data.</text>
</comment>
<dbReference type="Pfam" id="PF07690">
    <property type="entry name" value="MFS_1"/>
    <property type="match status" value="1"/>
</dbReference>
<feature type="transmembrane region" description="Helical" evidence="4">
    <location>
        <begin position="231"/>
        <end position="251"/>
    </location>
</feature>
<name>A0A7X0PIH1_9BURK</name>
<feature type="transmembrane region" description="Helical" evidence="4">
    <location>
        <begin position="338"/>
        <end position="356"/>
    </location>
</feature>
<dbReference type="Gene3D" id="1.20.1250.20">
    <property type="entry name" value="MFS general substrate transporter like domains"/>
    <property type="match status" value="1"/>
</dbReference>
<organism evidence="5 6">
    <name type="scientific">Acidovorax soli</name>
    <dbReference type="NCBI Taxonomy" id="592050"/>
    <lineage>
        <taxon>Bacteria</taxon>
        <taxon>Pseudomonadati</taxon>
        <taxon>Pseudomonadota</taxon>
        <taxon>Betaproteobacteria</taxon>
        <taxon>Burkholderiales</taxon>
        <taxon>Comamonadaceae</taxon>
        <taxon>Acidovorax</taxon>
    </lineage>
</organism>
<dbReference type="GO" id="GO:0022857">
    <property type="term" value="F:transmembrane transporter activity"/>
    <property type="evidence" value="ECO:0007669"/>
    <property type="project" value="InterPro"/>
</dbReference>
<proteinExistence type="predicted"/>
<dbReference type="InterPro" id="IPR011701">
    <property type="entry name" value="MFS"/>
</dbReference>
<dbReference type="SUPFAM" id="SSF103473">
    <property type="entry name" value="MFS general substrate transporter"/>
    <property type="match status" value="1"/>
</dbReference>
<gene>
    <name evidence="5" type="ORF">HNP48_005224</name>
</gene>
<evidence type="ECO:0000256" key="2">
    <source>
        <dbReference type="ARBA" id="ARBA00022989"/>
    </source>
</evidence>
<evidence type="ECO:0000313" key="6">
    <source>
        <dbReference type="Proteomes" id="UP000575083"/>
    </source>
</evidence>
<evidence type="ECO:0000313" key="5">
    <source>
        <dbReference type="EMBL" id="MBB6562511.1"/>
    </source>
</evidence>
<keyword evidence="3 4" id="KW-0472">Membrane</keyword>
<keyword evidence="1 4" id="KW-0812">Transmembrane</keyword>
<dbReference type="AlphaFoldDB" id="A0A7X0PIH1"/>
<evidence type="ECO:0000256" key="4">
    <source>
        <dbReference type="SAM" id="Phobius"/>
    </source>
</evidence>
<accession>A0A7X0PIH1</accession>